<dbReference type="Proteomes" id="UP001286313">
    <property type="component" value="Unassembled WGS sequence"/>
</dbReference>
<dbReference type="PANTHER" id="PTHR47018">
    <property type="entry name" value="CXC DOMAIN-CONTAINING PROTEIN-RELATED"/>
    <property type="match status" value="1"/>
</dbReference>
<sequence length="673" mass="75917">MVMMEQFMNNLKPEMKYEIVRLDIKDILEAGRKADQLKIVHGSSKDSTESKVRPNHQGNNVSDTPRQRNPRIRCYTCGEVGHLSDNQQVSPRCQHCGKLGYKKYQCYQVKSSKEAGLTVSRAEAKRREKMEECELGLNSLFEEVESDNKVKPMKISGDCEAEVLSDFVAEKEGLISAQKEDEDLRSGCKSDLTSEDHERSVTSKCQNDDVWRSLPDGQNEDTSIPDLIVTMSKRHMLIDTVQASTSKHCKQSRLPSRTKWELCILCQTKTDEPLQCPLRSTMKPSGVGYASLTEDLVQFKELSDMPMELNMNRLDDGDGVEATLRKHSAQWHKKCRLKFNKKMLGQQSKAESASGQQYGSSTHTLHTRSTAAHRLSHSTEPICFFCNKSAGTAKLHHAATMKIDKNVRRCAIELGDTQLLAKLSAGDMVAIEAKYHRNCLRALYNTIRPAAPKDEAENRLHGIAFAELVVFMEEIHADEDNAPVFKLSDVANLYKMRLEQLGASVTNRIHTTRLKDRFLSVLPDLRAHSQGRDTLLMFENDISPAMMKACDHDSDAIHLVRAAQIVRTEMFENRFTFDGTFQADSQKDSVTPSLLALVNMILNGANIKHQTQLANTSTTTAALMLSQLLVFNSVKHARSVESTSVRRNRERETPLPLYLTLKIHAFDQEQRSD</sequence>
<feature type="compositionally biased region" description="Basic and acidic residues" evidence="1">
    <location>
        <begin position="39"/>
        <end position="52"/>
    </location>
</feature>
<dbReference type="GO" id="GO:0003676">
    <property type="term" value="F:nucleic acid binding"/>
    <property type="evidence" value="ECO:0007669"/>
    <property type="project" value="InterPro"/>
</dbReference>
<proteinExistence type="predicted"/>
<gene>
    <name evidence="2" type="ORF">Pcinc_014856</name>
</gene>
<accession>A0AAE1KNT7</accession>
<name>A0AAE1KNT7_PETCI</name>
<evidence type="ECO:0000313" key="2">
    <source>
        <dbReference type="EMBL" id="KAK3880701.1"/>
    </source>
</evidence>
<reference evidence="2" key="1">
    <citation type="submission" date="2023-10" db="EMBL/GenBank/DDBJ databases">
        <title>Genome assemblies of two species of porcelain crab, Petrolisthes cinctipes and Petrolisthes manimaculis (Anomura: Porcellanidae).</title>
        <authorList>
            <person name="Angst P."/>
        </authorList>
    </citation>
    <scope>NUCLEOTIDE SEQUENCE</scope>
    <source>
        <strain evidence="2">PB745_01</strain>
        <tissue evidence="2">Gill</tissue>
    </source>
</reference>
<dbReference type="SUPFAM" id="SSF57756">
    <property type="entry name" value="Retrovirus zinc finger-like domains"/>
    <property type="match status" value="1"/>
</dbReference>
<dbReference type="PANTHER" id="PTHR47018:SF1">
    <property type="entry name" value="TESMIN_TSO1-LIKE CXC DOMAIN-CONTAINING PROTEIN"/>
    <property type="match status" value="1"/>
</dbReference>
<evidence type="ECO:0008006" key="4">
    <source>
        <dbReference type="Google" id="ProtNLM"/>
    </source>
</evidence>
<dbReference type="InterPro" id="IPR036875">
    <property type="entry name" value="Znf_CCHC_sf"/>
</dbReference>
<dbReference type="EMBL" id="JAWQEG010001301">
    <property type="protein sequence ID" value="KAK3880701.1"/>
    <property type="molecule type" value="Genomic_DNA"/>
</dbReference>
<feature type="region of interest" description="Disordered" evidence="1">
    <location>
        <begin position="346"/>
        <end position="367"/>
    </location>
</feature>
<protein>
    <recommendedName>
        <fullName evidence="4">CCHC-type domain-containing protein</fullName>
    </recommendedName>
</protein>
<organism evidence="2 3">
    <name type="scientific">Petrolisthes cinctipes</name>
    <name type="common">Flat porcelain crab</name>
    <dbReference type="NCBI Taxonomy" id="88211"/>
    <lineage>
        <taxon>Eukaryota</taxon>
        <taxon>Metazoa</taxon>
        <taxon>Ecdysozoa</taxon>
        <taxon>Arthropoda</taxon>
        <taxon>Crustacea</taxon>
        <taxon>Multicrustacea</taxon>
        <taxon>Malacostraca</taxon>
        <taxon>Eumalacostraca</taxon>
        <taxon>Eucarida</taxon>
        <taxon>Decapoda</taxon>
        <taxon>Pleocyemata</taxon>
        <taxon>Anomura</taxon>
        <taxon>Galatheoidea</taxon>
        <taxon>Porcellanidae</taxon>
        <taxon>Petrolisthes</taxon>
    </lineage>
</organism>
<feature type="region of interest" description="Disordered" evidence="1">
    <location>
        <begin position="39"/>
        <end position="68"/>
    </location>
</feature>
<comment type="caution">
    <text evidence="2">The sequence shown here is derived from an EMBL/GenBank/DDBJ whole genome shotgun (WGS) entry which is preliminary data.</text>
</comment>
<keyword evidence="3" id="KW-1185">Reference proteome</keyword>
<evidence type="ECO:0000313" key="3">
    <source>
        <dbReference type="Proteomes" id="UP001286313"/>
    </source>
</evidence>
<dbReference type="AlphaFoldDB" id="A0AAE1KNT7"/>
<dbReference type="GO" id="GO:0008270">
    <property type="term" value="F:zinc ion binding"/>
    <property type="evidence" value="ECO:0007669"/>
    <property type="project" value="InterPro"/>
</dbReference>
<evidence type="ECO:0000256" key="1">
    <source>
        <dbReference type="SAM" id="MobiDB-lite"/>
    </source>
</evidence>